<dbReference type="CDD" id="cd00838">
    <property type="entry name" value="MPP_superfamily"/>
    <property type="match status" value="1"/>
</dbReference>
<gene>
    <name evidence="3" type="ordered locus">Rcas_1877</name>
</gene>
<name>A7NKE8_ROSCS</name>
<comment type="similarity">
    <text evidence="1">Belongs to the metallophosphoesterase superfamily. YfcE family.</text>
</comment>
<dbReference type="AlphaFoldDB" id="A7NKE8"/>
<keyword evidence="4" id="KW-1185">Reference proteome</keyword>
<proteinExistence type="inferred from homology"/>
<dbReference type="STRING" id="383372.Rcas_1877"/>
<dbReference type="InterPro" id="IPR024654">
    <property type="entry name" value="Calcineurin-like_PHP_lpxH"/>
</dbReference>
<dbReference type="Gene3D" id="3.60.21.10">
    <property type="match status" value="1"/>
</dbReference>
<dbReference type="eggNOG" id="COG0639">
    <property type="taxonomic scope" value="Bacteria"/>
</dbReference>
<evidence type="ECO:0000313" key="3">
    <source>
        <dbReference type="EMBL" id="ABU57968.1"/>
    </source>
</evidence>
<accession>A7NKE8</accession>
<dbReference type="OrthoDB" id="9813918at2"/>
<organism evidence="3 4">
    <name type="scientific">Roseiflexus castenholzii (strain DSM 13941 / HLO8)</name>
    <dbReference type="NCBI Taxonomy" id="383372"/>
    <lineage>
        <taxon>Bacteria</taxon>
        <taxon>Bacillati</taxon>
        <taxon>Chloroflexota</taxon>
        <taxon>Chloroflexia</taxon>
        <taxon>Chloroflexales</taxon>
        <taxon>Roseiflexineae</taxon>
        <taxon>Roseiflexaceae</taxon>
        <taxon>Roseiflexus</taxon>
    </lineage>
</organism>
<reference evidence="3 4" key="1">
    <citation type="submission" date="2007-08" db="EMBL/GenBank/DDBJ databases">
        <title>Complete sequence of Roseiflexus castenholzii DSM 13941.</title>
        <authorList>
            <consortium name="US DOE Joint Genome Institute"/>
            <person name="Copeland A."/>
            <person name="Lucas S."/>
            <person name="Lapidus A."/>
            <person name="Barry K."/>
            <person name="Glavina del Rio T."/>
            <person name="Dalin E."/>
            <person name="Tice H."/>
            <person name="Pitluck S."/>
            <person name="Thompson L.S."/>
            <person name="Brettin T."/>
            <person name="Bruce D."/>
            <person name="Detter J.C."/>
            <person name="Han C."/>
            <person name="Tapia R."/>
            <person name="Schmutz J."/>
            <person name="Larimer F."/>
            <person name="Land M."/>
            <person name="Hauser L."/>
            <person name="Kyrpides N."/>
            <person name="Mikhailova N."/>
            <person name="Bryant D.A."/>
            <person name="Hanada S."/>
            <person name="Tsukatani Y."/>
            <person name="Richardson P."/>
        </authorList>
    </citation>
    <scope>NUCLEOTIDE SEQUENCE [LARGE SCALE GENOMIC DNA]</scope>
    <source>
        <strain evidence="4">DSM 13941 / HLO8</strain>
    </source>
</reference>
<dbReference type="PANTHER" id="PTHR42850">
    <property type="entry name" value="METALLOPHOSPHOESTERASE"/>
    <property type="match status" value="1"/>
</dbReference>
<sequence length="293" mass="32483">MKLAVLADIHGNFPALEAVAADIDAWRPDAIVVGGDIVNRGPSSLACLRFVQERAADSGWRLIRGNHEDYVISVVHDPTDRPGIEGAVRRNVRWTADQLGAAVAALEAMPEIMRLYDPTGGEARIVHASMRHNRDNVLATTPDDELREQIAPPCPLIVVGHTHRPLIRRLDATLVVNVGSVGLPFDGDTRACYGRMEWRNGGWRAEIVRVPYDRERADYDFIATRYLDTSGPVARLVYDEFLTGWPRIYTWVARYREPVLAGAISIDESIDELLAICDGGPPPDWMKPAAPFS</sequence>
<protein>
    <submittedName>
        <fullName evidence="3">Metallophosphoesterase</fullName>
    </submittedName>
</protein>
<dbReference type="SUPFAM" id="SSF56300">
    <property type="entry name" value="Metallo-dependent phosphatases"/>
    <property type="match status" value="1"/>
</dbReference>
<evidence type="ECO:0000313" key="4">
    <source>
        <dbReference type="Proteomes" id="UP000000263"/>
    </source>
</evidence>
<dbReference type="HOGENOM" id="CLU_074761_0_0_0"/>
<evidence type="ECO:0000259" key="2">
    <source>
        <dbReference type="Pfam" id="PF12850"/>
    </source>
</evidence>
<dbReference type="Pfam" id="PF12850">
    <property type="entry name" value="Metallophos_2"/>
    <property type="match status" value="1"/>
</dbReference>
<dbReference type="InterPro" id="IPR029052">
    <property type="entry name" value="Metallo-depent_PP-like"/>
</dbReference>
<dbReference type="EMBL" id="CP000804">
    <property type="protein sequence ID" value="ABU57968.1"/>
    <property type="molecule type" value="Genomic_DNA"/>
</dbReference>
<dbReference type="RefSeq" id="WP_012120393.1">
    <property type="nucleotide sequence ID" value="NC_009767.1"/>
</dbReference>
<dbReference type="InterPro" id="IPR050126">
    <property type="entry name" value="Ap4A_hydrolase"/>
</dbReference>
<dbReference type="Proteomes" id="UP000000263">
    <property type="component" value="Chromosome"/>
</dbReference>
<feature type="domain" description="Calcineurin-like phosphoesterase" evidence="2">
    <location>
        <begin position="1"/>
        <end position="197"/>
    </location>
</feature>
<dbReference type="GO" id="GO:0005737">
    <property type="term" value="C:cytoplasm"/>
    <property type="evidence" value="ECO:0007669"/>
    <property type="project" value="TreeGrafter"/>
</dbReference>
<dbReference type="PANTHER" id="PTHR42850:SF2">
    <property type="entry name" value="BLL5683 PROTEIN"/>
    <property type="match status" value="1"/>
</dbReference>
<dbReference type="KEGG" id="rca:Rcas_1877"/>
<dbReference type="GO" id="GO:0016791">
    <property type="term" value="F:phosphatase activity"/>
    <property type="evidence" value="ECO:0007669"/>
    <property type="project" value="TreeGrafter"/>
</dbReference>
<evidence type="ECO:0000256" key="1">
    <source>
        <dbReference type="ARBA" id="ARBA00008950"/>
    </source>
</evidence>